<protein>
    <submittedName>
        <fullName evidence="2">F-box domain containing protein</fullName>
    </submittedName>
</protein>
<dbReference type="EMBL" id="JXTC01000180">
    <property type="protein sequence ID" value="PON83303.1"/>
    <property type="molecule type" value="Genomic_DNA"/>
</dbReference>
<dbReference type="Proteomes" id="UP000237000">
    <property type="component" value="Unassembled WGS sequence"/>
</dbReference>
<proteinExistence type="predicted"/>
<feature type="domain" description="F-box" evidence="1">
    <location>
        <begin position="140"/>
        <end position="180"/>
    </location>
</feature>
<sequence length="494" mass="56877">LARFDPGASCKHRCKLWYELINSRSFVDKNLRFNIQNHNNSLFLKWTRMLDDIFFDLLSKRAQEVQSLLTISKDESDSSVSLSLVPKKLDILAAFLLIPREKQERLAVLCNPALKIFPSNFDFGFGFEAAGEGAAAGLYLPEEIVEDIVLRSSPESVMVCKCVCKLWYDLINSRSFVDKHLRFNIQKQRSNNNNSVYLFLKWTRQELSEHEIFIDHLRVLSYHANDLSKQVLSLVTISMDDDDADDAASSGDVLPSCIIEQVSLPPSVVEKISVKKLININQKIENFAAIHCHGIICLFDEQRRSSLVLCNPALRIFKIFHPPRPFGFRSLGLGFGYDPRANVYKLVRIYGSMDPNEQVTRAMVYTLGTDTDSWREIVAPKQYCYLYPKGVYCRGVFYWWDLISRCSTIVSFDMSKEEFHFIPAPDDAVGENRKMHELALWNESVVIFFSTEFSWFSTSFEMWVMVDSPSGYGTYWRKHLTIGPLARIYSPLEF</sequence>
<accession>A0A2P5ECP8</accession>
<dbReference type="PANTHER" id="PTHR31672:SF13">
    <property type="entry name" value="F-BOX PROTEIN CPR30-LIKE"/>
    <property type="match status" value="1"/>
</dbReference>
<reference evidence="3" key="1">
    <citation type="submission" date="2016-06" db="EMBL/GenBank/DDBJ databases">
        <title>Parallel loss of symbiosis genes in relatives of nitrogen-fixing non-legume Parasponia.</title>
        <authorList>
            <person name="Van Velzen R."/>
            <person name="Holmer R."/>
            <person name="Bu F."/>
            <person name="Rutten L."/>
            <person name="Van Zeijl A."/>
            <person name="Liu W."/>
            <person name="Santuari L."/>
            <person name="Cao Q."/>
            <person name="Sharma T."/>
            <person name="Shen D."/>
            <person name="Roswanjaya Y."/>
            <person name="Wardhani T."/>
            <person name="Kalhor M.S."/>
            <person name="Jansen J."/>
            <person name="Van den Hoogen J."/>
            <person name="Gungor B."/>
            <person name="Hartog M."/>
            <person name="Hontelez J."/>
            <person name="Verver J."/>
            <person name="Yang W.-C."/>
            <person name="Schijlen E."/>
            <person name="Repin R."/>
            <person name="Schilthuizen M."/>
            <person name="Schranz E."/>
            <person name="Heidstra R."/>
            <person name="Miyata K."/>
            <person name="Fedorova E."/>
            <person name="Kohlen W."/>
            <person name="Bisseling T."/>
            <person name="Smit S."/>
            <person name="Geurts R."/>
        </authorList>
    </citation>
    <scope>NUCLEOTIDE SEQUENCE [LARGE SCALE GENOMIC DNA]</scope>
    <source>
        <strain evidence="3">cv. RG33-2</strain>
    </source>
</reference>
<feature type="non-terminal residue" evidence="2">
    <location>
        <position position="1"/>
    </location>
</feature>
<keyword evidence="3" id="KW-1185">Reference proteome</keyword>
<comment type="caution">
    <text evidence="2">The sequence shown here is derived from an EMBL/GenBank/DDBJ whole genome shotgun (WGS) entry which is preliminary data.</text>
</comment>
<dbReference type="InterPro" id="IPR001810">
    <property type="entry name" value="F-box_dom"/>
</dbReference>
<dbReference type="SMART" id="SM00256">
    <property type="entry name" value="FBOX"/>
    <property type="match status" value="1"/>
</dbReference>
<gene>
    <name evidence="2" type="ORF">TorRG33x02_208700</name>
</gene>
<evidence type="ECO:0000259" key="1">
    <source>
        <dbReference type="SMART" id="SM00256"/>
    </source>
</evidence>
<dbReference type="Gene3D" id="1.20.1280.50">
    <property type="match status" value="1"/>
</dbReference>
<name>A0A2P5ECP8_TREOI</name>
<dbReference type="PANTHER" id="PTHR31672">
    <property type="entry name" value="BNACNNG10540D PROTEIN"/>
    <property type="match status" value="1"/>
</dbReference>
<dbReference type="NCBIfam" id="TIGR01640">
    <property type="entry name" value="F_box_assoc_1"/>
    <property type="match status" value="1"/>
</dbReference>
<evidence type="ECO:0000313" key="3">
    <source>
        <dbReference type="Proteomes" id="UP000237000"/>
    </source>
</evidence>
<dbReference type="Pfam" id="PF08268">
    <property type="entry name" value="FBA_3"/>
    <property type="match status" value="1"/>
</dbReference>
<dbReference type="Pfam" id="PF00646">
    <property type="entry name" value="F-box"/>
    <property type="match status" value="1"/>
</dbReference>
<evidence type="ECO:0000313" key="2">
    <source>
        <dbReference type="EMBL" id="PON83303.1"/>
    </source>
</evidence>
<dbReference type="SUPFAM" id="SSF81383">
    <property type="entry name" value="F-box domain"/>
    <property type="match status" value="1"/>
</dbReference>
<dbReference type="AlphaFoldDB" id="A0A2P5ECP8"/>
<dbReference type="InParanoid" id="A0A2P5ECP8"/>
<dbReference type="InterPro" id="IPR036047">
    <property type="entry name" value="F-box-like_dom_sf"/>
</dbReference>
<dbReference type="InterPro" id="IPR013187">
    <property type="entry name" value="F-box-assoc_dom_typ3"/>
</dbReference>
<organism evidence="2 3">
    <name type="scientific">Trema orientale</name>
    <name type="common">Charcoal tree</name>
    <name type="synonym">Celtis orientalis</name>
    <dbReference type="NCBI Taxonomy" id="63057"/>
    <lineage>
        <taxon>Eukaryota</taxon>
        <taxon>Viridiplantae</taxon>
        <taxon>Streptophyta</taxon>
        <taxon>Embryophyta</taxon>
        <taxon>Tracheophyta</taxon>
        <taxon>Spermatophyta</taxon>
        <taxon>Magnoliopsida</taxon>
        <taxon>eudicotyledons</taxon>
        <taxon>Gunneridae</taxon>
        <taxon>Pentapetalae</taxon>
        <taxon>rosids</taxon>
        <taxon>fabids</taxon>
        <taxon>Rosales</taxon>
        <taxon>Cannabaceae</taxon>
        <taxon>Trema</taxon>
    </lineage>
</organism>
<dbReference type="InterPro" id="IPR017451">
    <property type="entry name" value="F-box-assoc_interact_dom"/>
</dbReference>
<dbReference type="OrthoDB" id="1054186at2759"/>
<dbReference type="InterPro" id="IPR050796">
    <property type="entry name" value="SCF_F-box_component"/>
</dbReference>